<dbReference type="InterPro" id="IPR029476">
    <property type="entry name" value="DNase_NucA_NucB"/>
</dbReference>
<feature type="domain" description="Deoxyribonuclease NucA/NucB" evidence="1">
    <location>
        <begin position="18"/>
        <end position="105"/>
    </location>
</feature>
<protein>
    <recommendedName>
        <fullName evidence="1">Deoxyribonuclease NucA/NucB domain-containing protein</fullName>
    </recommendedName>
</protein>
<comment type="caution">
    <text evidence="2">The sequence shown here is derived from an EMBL/GenBank/DDBJ whole genome shotgun (WGS) entry which is preliminary data.</text>
</comment>
<dbReference type="Proteomes" id="UP001144191">
    <property type="component" value="Unassembled WGS sequence"/>
</dbReference>
<evidence type="ECO:0000259" key="1">
    <source>
        <dbReference type="Pfam" id="PF14040"/>
    </source>
</evidence>
<dbReference type="EMBL" id="BRPB01000290">
    <property type="protein sequence ID" value="GLA56183.1"/>
    <property type="molecule type" value="Genomic_DNA"/>
</dbReference>
<evidence type="ECO:0000313" key="3">
    <source>
        <dbReference type="Proteomes" id="UP001144191"/>
    </source>
</evidence>
<gene>
    <name evidence="2" type="ORF">AnigIFM63604_005153</name>
</gene>
<dbReference type="AlphaFoldDB" id="A0A9W6EFE3"/>
<proteinExistence type="predicted"/>
<name>A0A9W6EFE3_ASPNG</name>
<sequence>MDAITGLCTPVLNIPDNKRQKLFTFSNDEARKDARYNAQCPAGTCKQVTTDLKTHQANKNLELQCDEFPWKSSEQGGDYLASDARTGTCVASYQNNWHGQCLRMIGDMESNWAKLEPERKDGDDRGDYWLSWRSGVWTKPGQHGPQGSQYEQRLKEYPEKQPMPDGVPTRNNDKISWVFKRDYEVSFIRQDPSTIDGSTWWGATSHKFKTKTNSGPSGMDAILCAINHFGQDSVYKLPVGYNGYCRRNNGSPIKGWSAGFNMGKCEVKFANPNSSNKRSIGTFAGWEVESVRMLDEDDYE</sequence>
<evidence type="ECO:0000313" key="2">
    <source>
        <dbReference type="EMBL" id="GLA56183.1"/>
    </source>
</evidence>
<organism evidence="2 3">
    <name type="scientific">Aspergillus niger</name>
    <dbReference type="NCBI Taxonomy" id="5061"/>
    <lineage>
        <taxon>Eukaryota</taxon>
        <taxon>Fungi</taxon>
        <taxon>Dikarya</taxon>
        <taxon>Ascomycota</taxon>
        <taxon>Pezizomycotina</taxon>
        <taxon>Eurotiomycetes</taxon>
        <taxon>Eurotiomycetidae</taxon>
        <taxon>Eurotiales</taxon>
        <taxon>Aspergillaceae</taxon>
        <taxon>Aspergillus</taxon>
        <taxon>Aspergillus subgen. Circumdati</taxon>
    </lineage>
</organism>
<accession>A0A9W6EFE3</accession>
<dbReference type="Pfam" id="PF14040">
    <property type="entry name" value="DNase_NucA_NucB"/>
    <property type="match status" value="1"/>
</dbReference>
<reference evidence="2" key="1">
    <citation type="submission" date="2022-07" db="EMBL/GenBank/DDBJ databases">
        <title>Taxonomy of Aspergillus series Nigri: significant species reduction supported by multi-species coalescent approaches.</title>
        <authorList>
            <person name="Bian C."/>
            <person name="Kusuya Y."/>
            <person name="Sklenar F."/>
            <person name="D'hooge E."/>
            <person name="Yaguchi T."/>
            <person name="Takahashi H."/>
            <person name="Hubka V."/>
        </authorList>
    </citation>
    <scope>NUCLEOTIDE SEQUENCE</scope>
    <source>
        <strain evidence="2">IFM 63604</strain>
    </source>
</reference>